<evidence type="ECO:0000259" key="8">
    <source>
        <dbReference type="PROSITE" id="PS50110"/>
    </source>
</evidence>
<dbReference type="InterPro" id="IPR011006">
    <property type="entry name" value="CheY-like_superfamily"/>
</dbReference>
<dbReference type="InterPro" id="IPR008271">
    <property type="entry name" value="Ser/Thr_kinase_AS"/>
</dbReference>
<keyword evidence="3 9" id="KW-0418">Kinase</keyword>
<dbReference type="InterPro" id="IPR000719">
    <property type="entry name" value="Prot_kinase_dom"/>
</dbReference>
<dbReference type="PANTHER" id="PTHR43289">
    <property type="entry name" value="MITOGEN-ACTIVATED PROTEIN KINASE KINASE KINASE 20-RELATED"/>
    <property type="match status" value="1"/>
</dbReference>
<proteinExistence type="predicted"/>
<dbReference type="PANTHER" id="PTHR43289:SF6">
    <property type="entry name" value="SERINE_THREONINE-PROTEIN KINASE NEKL-3"/>
    <property type="match status" value="1"/>
</dbReference>
<evidence type="ECO:0000256" key="3">
    <source>
        <dbReference type="ARBA" id="ARBA00022777"/>
    </source>
</evidence>
<organism evidence="9 10">
    <name type="scientific">Rubripirellula lacrimiformis</name>
    <dbReference type="NCBI Taxonomy" id="1930273"/>
    <lineage>
        <taxon>Bacteria</taxon>
        <taxon>Pseudomonadati</taxon>
        <taxon>Planctomycetota</taxon>
        <taxon>Planctomycetia</taxon>
        <taxon>Pirellulales</taxon>
        <taxon>Pirellulaceae</taxon>
        <taxon>Rubripirellula</taxon>
    </lineage>
</organism>
<evidence type="ECO:0000256" key="6">
    <source>
        <dbReference type="PROSITE-ProRule" id="PRU10141"/>
    </source>
</evidence>
<gene>
    <name evidence="9" type="primary">prkC_18</name>
    <name evidence="9" type="ORF">K227x_37080</name>
</gene>
<dbReference type="EC" id="2.7.11.1" evidence="9"/>
<keyword evidence="2 6" id="KW-0547">Nucleotide-binding</keyword>
<dbReference type="GO" id="GO:0005524">
    <property type="term" value="F:ATP binding"/>
    <property type="evidence" value="ECO:0007669"/>
    <property type="project" value="UniProtKB-UniRule"/>
</dbReference>
<protein>
    <submittedName>
        <fullName evidence="9">Serine/threonine-protein kinase PrkC</fullName>
        <ecNumber evidence="9">2.7.11.1</ecNumber>
    </submittedName>
</protein>
<dbReference type="PROSITE" id="PS50110">
    <property type="entry name" value="RESPONSE_REGULATORY"/>
    <property type="match status" value="1"/>
</dbReference>
<evidence type="ECO:0000259" key="7">
    <source>
        <dbReference type="PROSITE" id="PS50011"/>
    </source>
</evidence>
<reference evidence="9 10" key="1">
    <citation type="submission" date="2019-02" db="EMBL/GenBank/DDBJ databases">
        <title>Deep-cultivation of Planctomycetes and their phenomic and genomic characterization uncovers novel biology.</title>
        <authorList>
            <person name="Wiegand S."/>
            <person name="Jogler M."/>
            <person name="Boedeker C."/>
            <person name="Pinto D."/>
            <person name="Vollmers J."/>
            <person name="Rivas-Marin E."/>
            <person name="Kohn T."/>
            <person name="Peeters S.H."/>
            <person name="Heuer A."/>
            <person name="Rast P."/>
            <person name="Oberbeckmann S."/>
            <person name="Bunk B."/>
            <person name="Jeske O."/>
            <person name="Meyerdierks A."/>
            <person name="Storesund J.E."/>
            <person name="Kallscheuer N."/>
            <person name="Luecker S."/>
            <person name="Lage O.M."/>
            <person name="Pohl T."/>
            <person name="Merkel B.J."/>
            <person name="Hornburger P."/>
            <person name="Mueller R.-W."/>
            <person name="Bruemmer F."/>
            <person name="Labrenz M."/>
            <person name="Spormann A.M."/>
            <person name="Op den Camp H."/>
            <person name="Overmann J."/>
            <person name="Amann R."/>
            <person name="Jetten M.S.M."/>
            <person name="Mascher T."/>
            <person name="Medema M.H."/>
            <person name="Devos D.P."/>
            <person name="Kaster A.-K."/>
            <person name="Ovreas L."/>
            <person name="Rohde M."/>
            <person name="Galperin M.Y."/>
            <person name="Jogler C."/>
        </authorList>
    </citation>
    <scope>NUCLEOTIDE SEQUENCE [LARGE SCALE GENOMIC DNA]</scope>
    <source>
        <strain evidence="9 10">K22_7</strain>
    </source>
</reference>
<dbReference type="GO" id="GO:0004674">
    <property type="term" value="F:protein serine/threonine kinase activity"/>
    <property type="evidence" value="ECO:0007669"/>
    <property type="project" value="UniProtKB-EC"/>
</dbReference>
<dbReference type="PROSITE" id="PS00107">
    <property type="entry name" value="PROTEIN_KINASE_ATP"/>
    <property type="match status" value="1"/>
</dbReference>
<dbReference type="OrthoDB" id="247767at2"/>
<dbReference type="Gene3D" id="1.10.510.10">
    <property type="entry name" value="Transferase(Phosphotransferase) domain 1"/>
    <property type="match status" value="1"/>
</dbReference>
<dbReference type="KEGG" id="rlc:K227x_37080"/>
<keyword evidence="4 6" id="KW-0067">ATP-binding</keyword>
<dbReference type="Pfam" id="PF00069">
    <property type="entry name" value="Pkinase"/>
    <property type="match status" value="1"/>
</dbReference>
<feature type="binding site" evidence="6">
    <location>
        <position position="107"/>
    </location>
    <ligand>
        <name>ATP</name>
        <dbReference type="ChEBI" id="CHEBI:30616"/>
    </ligand>
</feature>
<evidence type="ECO:0000256" key="4">
    <source>
        <dbReference type="ARBA" id="ARBA00022840"/>
    </source>
</evidence>
<accession>A0A517NE19</accession>
<dbReference type="InterPro" id="IPR011009">
    <property type="entry name" value="Kinase-like_dom_sf"/>
</dbReference>
<dbReference type="AlphaFoldDB" id="A0A517NE19"/>
<keyword evidence="10" id="KW-1185">Reference proteome</keyword>
<dbReference type="Proteomes" id="UP000318538">
    <property type="component" value="Chromosome"/>
</dbReference>
<dbReference type="SMART" id="SM00448">
    <property type="entry name" value="REC"/>
    <property type="match status" value="1"/>
</dbReference>
<evidence type="ECO:0000256" key="2">
    <source>
        <dbReference type="ARBA" id="ARBA00022741"/>
    </source>
</evidence>
<feature type="modified residue" description="4-aspartylphosphate" evidence="5">
    <location>
        <position position="400"/>
    </location>
</feature>
<evidence type="ECO:0000256" key="1">
    <source>
        <dbReference type="ARBA" id="ARBA00022679"/>
    </source>
</evidence>
<evidence type="ECO:0000256" key="5">
    <source>
        <dbReference type="PROSITE-ProRule" id="PRU00169"/>
    </source>
</evidence>
<dbReference type="Pfam" id="PF00072">
    <property type="entry name" value="Response_reg"/>
    <property type="match status" value="1"/>
</dbReference>
<keyword evidence="5" id="KW-0597">Phosphoprotein</keyword>
<dbReference type="PROSITE" id="PS50011">
    <property type="entry name" value="PROTEIN_KINASE_DOM"/>
    <property type="match status" value="1"/>
</dbReference>
<dbReference type="EMBL" id="CP036525">
    <property type="protein sequence ID" value="QDT05308.1"/>
    <property type="molecule type" value="Genomic_DNA"/>
</dbReference>
<dbReference type="Gene3D" id="3.30.200.20">
    <property type="entry name" value="Phosphorylase Kinase, domain 1"/>
    <property type="match status" value="1"/>
</dbReference>
<evidence type="ECO:0000313" key="10">
    <source>
        <dbReference type="Proteomes" id="UP000318538"/>
    </source>
</evidence>
<dbReference type="CDD" id="cd00156">
    <property type="entry name" value="REC"/>
    <property type="match status" value="1"/>
</dbReference>
<dbReference type="PROSITE" id="PS00108">
    <property type="entry name" value="PROTEIN_KINASE_ST"/>
    <property type="match status" value="1"/>
</dbReference>
<feature type="domain" description="Response regulatory" evidence="8">
    <location>
        <begin position="348"/>
        <end position="465"/>
    </location>
</feature>
<dbReference type="SUPFAM" id="SSF52172">
    <property type="entry name" value="CheY-like"/>
    <property type="match status" value="1"/>
</dbReference>
<sequence length="494" mass="54896">MNLLPDHSSHPHTRALQATRVFDHALIDRLRATGKFNDEQLKLVHEELVQFVQHTADDWSFLDLPKGTTVGEYELAELLGQGGSGQVYRAFHPGREEESVALKLVKKTRSTDRFRREMELVQRLAHPNVVVSYEVGELRGVLYIVMEKLEGPDLHQHVRTSGPIPWQDTIELMLDAAHGLQHAHHRGLIHRDVKPGNLMFDGGKIKVTDLGLAVLTEEPAPDSHTKFHTRLEMIGGTPEFMAPEQARSLGAATHQSDIYALGSTWFFLLTGISRVSGESMNDQITNLIRNLNIRKLPSSEFPTDLANIIDRMTAHRAEDRYESMADVATAIQSMRLIQADTSKRRGVRIMVVEDDRDDLYLTVEMLRRANQSVSVSEAHSLAEAIEATRQADSIDVLLLDLRLPDSVGMETVIRARDALPGIPIIVLTGQDDVAVGEACIAAGADDFASKNDLNAHLLERLIFVTLSRFKHNRAGYQPTPPAVLDGAPPSTSQD</sequence>
<keyword evidence="1 9" id="KW-0808">Transferase</keyword>
<feature type="domain" description="Protein kinase" evidence="7">
    <location>
        <begin position="73"/>
        <end position="337"/>
    </location>
</feature>
<dbReference type="SMART" id="SM00220">
    <property type="entry name" value="S_TKc"/>
    <property type="match status" value="1"/>
</dbReference>
<evidence type="ECO:0000313" key="9">
    <source>
        <dbReference type="EMBL" id="QDT05308.1"/>
    </source>
</evidence>
<dbReference type="InterPro" id="IPR001789">
    <property type="entry name" value="Sig_transdc_resp-reg_receiver"/>
</dbReference>
<dbReference type="Gene3D" id="3.40.50.2300">
    <property type="match status" value="1"/>
</dbReference>
<dbReference type="CDD" id="cd14014">
    <property type="entry name" value="STKc_PknB_like"/>
    <property type="match status" value="1"/>
</dbReference>
<name>A0A517NE19_9BACT</name>
<dbReference type="SUPFAM" id="SSF56112">
    <property type="entry name" value="Protein kinase-like (PK-like)"/>
    <property type="match status" value="1"/>
</dbReference>
<dbReference type="GO" id="GO:0000160">
    <property type="term" value="P:phosphorelay signal transduction system"/>
    <property type="evidence" value="ECO:0007669"/>
    <property type="project" value="InterPro"/>
</dbReference>
<dbReference type="RefSeq" id="WP_145171356.1">
    <property type="nucleotide sequence ID" value="NZ_CP036525.1"/>
</dbReference>
<dbReference type="InterPro" id="IPR017441">
    <property type="entry name" value="Protein_kinase_ATP_BS"/>
</dbReference>